<dbReference type="GO" id="GO:0051082">
    <property type="term" value="F:unfolded protein binding"/>
    <property type="evidence" value="ECO:0007669"/>
    <property type="project" value="InterPro"/>
</dbReference>
<keyword evidence="1" id="KW-0346">Stress response</keyword>
<proteinExistence type="predicted"/>
<dbReference type="GO" id="GO:0031072">
    <property type="term" value="F:heat shock protein binding"/>
    <property type="evidence" value="ECO:0007669"/>
    <property type="project" value="InterPro"/>
</dbReference>
<name>A0A6J5L6F2_9CAUD</name>
<organism evidence="1">
    <name type="scientific">uncultured Caudovirales phage</name>
    <dbReference type="NCBI Taxonomy" id="2100421"/>
    <lineage>
        <taxon>Viruses</taxon>
        <taxon>Duplodnaviria</taxon>
        <taxon>Heunggongvirae</taxon>
        <taxon>Uroviricota</taxon>
        <taxon>Caudoviricetes</taxon>
        <taxon>Peduoviridae</taxon>
        <taxon>Maltschvirus</taxon>
        <taxon>Maltschvirus maltsch</taxon>
    </lineage>
</organism>
<dbReference type="CDD" id="cd10719">
    <property type="entry name" value="DnaJ_zf"/>
    <property type="match status" value="1"/>
</dbReference>
<protein>
    <submittedName>
        <fullName evidence="1">Heat shock protein DnaJ, cysteine-rich domain</fullName>
    </submittedName>
</protein>
<dbReference type="PANTHER" id="PTHR15852:SF54">
    <property type="entry name" value="PROTEIN SSUH2 HOMOLOG"/>
    <property type="match status" value="1"/>
</dbReference>
<gene>
    <name evidence="1" type="ORF">UFOVP117_319</name>
</gene>
<dbReference type="InterPro" id="IPR001305">
    <property type="entry name" value="HSP_DnaJ_Cys-rich_dom"/>
</dbReference>
<accession>A0A6J5L6F2</accession>
<sequence>MMSVLEGWDFVKLVFLIGAINNGEKEFESILWKLSNDGFTYAIADVFDDEVQETCDECSGNGTLDCEYCDGRGDIDCDTCNGSGEVECNDCDGSGEDEEGDTCGYCDGSGNLNCGTCDGTGNESCSHCDGSGDENCHECGGSGEQIKYETYELKLTIYFSINQELKSELTELKRYNEIDSEIITDYQDTNETIPIYNEIPAIEVETDADLQYNTEYFYEMDKDGWVGGTANRPNFDLDY</sequence>
<dbReference type="PANTHER" id="PTHR15852">
    <property type="entry name" value="PLASTID TRANSCRIPTIONALLY ACTIVE PROTEIN"/>
    <property type="match status" value="1"/>
</dbReference>
<dbReference type="EMBL" id="LR796235">
    <property type="protein sequence ID" value="CAB4130228.1"/>
    <property type="molecule type" value="Genomic_DNA"/>
</dbReference>
<evidence type="ECO:0000313" key="1">
    <source>
        <dbReference type="EMBL" id="CAB4130228.1"/>
    </source>
</evidence>
<reference evidence="1" key="1">
    <citation type="submission" date="2020-04" db="EMBL/GenBank/DDBJ databases">
        <authorList>
            <person name="Chiriac C."/>
            <person name="Salcher M."/>
            <person name="Ghai R."/>
            <person name="Kavagutti S V."/>
        </authorList>
    </citation>
    <scope>NUCLEOTIDE SEQUENCE</scope>
</reference>